<reference evidence="10 11" key="1">
    <citation type="journal article" date="2011" name="J. Bacteriol.">
        <title>Complete genome sequence and updated annotation of Desulfovibrio alaskensis G20.</title>
        <authorList>
            <person name="Hauser L.J."/>
            <person name="Land M.L."/>
            <person name="Brown S.D."/>
            <person name="Larimer F."/>
            <person name="Keller K.L."/>
            <person name="Rapp-Giles B.J."/>
            <person name="Price M.N."/>
            <person name="Lin M."/>
            <person name="Bruce D.C."/>
            <person name="Detter J.C."/>
            <person name="Tapia R."/>
            <person name="Han C.S."/>
            <person name="Goodwin L.A."/>
            <person name="Cheng J.F."/>
            <person name="Pitluck S."/>
            <person name="Copeland A."/>
            <person name="Lucas S."/>
            <person name="Nolan M."/>
            <person name="Lapidus A.L."/>
            <person name="Palumbo A.V."/>
            <person name="Wall J.D."/>
        </authorList>
    </citation>
    <scope>NUCLEOTIDE SEQUENCE [LARGE SCALE GENOMIC DNA]</scope>
    <source>
        <strain evidence="11">ATCC BAA 1058 / DSM 17464 / G20</strain>
    </source>
</reference>
<comment type="function">
    <text evidence="1">Resistance to tetracycline by an active tetracycline efflux. This is an energy-dependent process that decreases the accumulation of the antibiotic in whole cells. This protein functions as a metal-tetracycline/H(+) antiporter.</text>
</comment>
<evidence type="ECO:0000256" key="2">
    <source>
        <dbReference type="ARBA" id="ARBA00004651"/>
    </source>
</evidence>
<dbReference type="InterPro" id="IPR020846">
    <property type="entry name" value="MFS_dom"/>
</dbReference>
<evidence type="ECO:0000313" key="10">
    <source>
        <dbReference type="EMBL" id="ABB38444.1"/>
    </source>
</evidence>
<keyword evidence="6 8" id="KW-1133">Transmembrane helix</keyword>
<feature type="transmembrane region" description="Helical" evidence="8">
    <location>
        <begin position="136"/>
        <end position="158"/>
    </location>
</feature>
<accession>Q311F2</accession>
<feature type="transmembrane region" description="Helical" evidence="8">
    <location>
        <begin position="242"/>
        <end position="262"/>
    </location>
</feature>
<dbReference type="EMBL" id="CP000112">
    <property type="protein sequence ID" value="ABB38444.1"/>
    <property type="molecule type" value="Genomic_DNA"/>
</dbReference>
<dbReference type="InterPro" id="IPR011701">
    <property type="entry name" value="MFS"/>
</dbReference>
<dbReference type="Proteomes" id="UP000002710">
    <property type="component" value="Chromosome"/>
</dbReference>
<dbReference type="CDD" id="cd17474">
    <property type="entry name" value="MFS_YfmO_like"/>
    <property type="match status" value="1"/>
</dbReference>
<dbReference type="eggNOG" id="COG2814">
    <property type="taxonomic scope" value="Bacteria"/>
</dbReference>
<dbReference type="RefSeq" id="WP_011367597.1">
    <property type="nucleotide sequence ID" value="NC_007519.1"/>
</dbReference>
<feature type="transmembrane region" description="Helical" evidence="8">
    <location>
        <begin position="42"/>
        <end position="65"/>
    </location>
</feature>
<evidence type="ECO:0000256" key="8">
    <source>
        <dbReference type="SAM" id="Phobius"/>
    </source>
</evidence>
<keyword evidence="11" id="KW-1185">Reference proteome</keyword>
<comment type="subcellular location">
    <subcellularLocation>
        <location evidence="2">Cell membrane</location>
        <topology evidence="2">Multi-pass membrane protein</topology>
    </subcellularLocation>
</comment>
<dbReference type="GO" id="GO:0005886">
    <property type="term" value="C:plasma membrane"/>
    <property type="evidence" value="ECO:0007669"/>
    <property type="project" value="UniProtKB-SubCell"/>
</dbReference>
<dbReference type="PROSITE" id="PS50850">
    <property type="entry name" value="MFS"/>
    <property type="match status" value="1"/>
</dbReference>
<dbReference type="PANTHER" id="PTHR43124">
    <property type="entry name" value="PURINE EFFLUX PUMP PBUE"/>
    <property type="match status" value="1"/>
</dbReference>
<feature type="transmembrane region" description="Helical" evidence="8">
    <location>
        <begin position="77"/>
        <end position="96"/>
    </location>
</feature>
<keyword evidence="4" id="KW-1003">Cell membrane</keyword>
<dbReference type="PANTHER" id="PTHR43124:SF3">
    <property type="entry name" value="CHLORAMPHENICOL EFFLUX PUMP RV0191"/>
    <property type="match status" value="1"/>
</dbReference>
<dbReference type="InterPro" id="IPR050189">
    <property type="entry name" value="MFS_Efflux_Transporters"/>
</dbReference>
<keyword evidence="7 8" id="KW-0472">Membrane</keyword>
<evidence type="ECO:0000256" key="6">
    <source>
        <dbReference type="ARBA" id="ARBA00022989"/>
    </source>
</evidence>
<dbReference type="PROSITE" id="PS00216">
    <property type="entry name" value="SUGAR_TRANSPORT_1"/>
    <property type="match status" value="1"/>
</dbReference>
<feature type="transmembrane region" description="Helical" evidence="8">
    <location>
        <begin position="211"/>
        <end position="236"/>
    </location>
</feature>
<dbReference type="AlphaFoldDB" id="Q311F2"/>
<feature type="domain" description="Major facilitator superfamily (MFS) profile" evidence="9">
    <location>
        <begin position="11"/>
        <end position="386"/>
    </location>
</feature>
<dbReference type="InterPro" id="IPR005829">
    <property type="entry name" value="Sugar_transporter_CS"/>
</dbReference>
<feature type="transmembrane region" description="Helical" evidence="8">
    <location>
        <begin position="337"/>
        <end position="360"/>
    </location>
</feature>
<evidence type="ECO:0000256" key="7">
    <source>
        <dbReference type="ARBA" id="ARBA00023136"/>
    </source>
</evidence>
<dbReference type="SUPFAM" id="SSF103473">
    <property type="entry name" value="MFS general substrate transporter"/>
    <property type="match status" value="1"/>
</dbReference>
<dbReference type="InterPro" id="IPR001958">
    <property type="entry name" value="Tet-R_TetA/multi-R_MdtG-like"/>
</dbReference>
<evidence type="ECO:0000313" key="11">
    <source>
        <dbReference type="Proteomes" id="UP000002710"/>
    </source>
</evidence>
<feature type="transmembrane region" description="Helical" evidence="8">
    <location>
        <begin position="102"/>
        <end position="124"/>
    </location>
</feature>
<dbReference type="InterPro" id="IPR036259">
    <property type="entry name" value="MFS_trans_sf"/>
</dbReference>
<dbReference type="STRING" id="207559.Dde_1647"/>
<dbReference type="GO" id="GO:0022857">
    <property type="term" value="F:transmembrane transporter activity"/>
    <property type="evidence" value="ECO:0007669"/>
    <property type="project" value="InterPro"/>
</dbReference>
<comment type="similarity">
    <text evidence="3">Belongs to the major facilitator superfamily. TCR/Tet family.</text>
</comment>
<evidence type="ECO:0000256" key="3">
    <source>
        <dbReference type="ARBA" id="ARBA00007520"/>
    </source>
</evidence>
<feature type="transmembrane region" description="Helical" evidence="8">
    <location>
        <begin position="12"/>
        <end position="30"/>
    </location>
</feature>
<protein>
    <submittedName>
        <fullName evidence="10">Major facilitator superfamily MFS_1</fullName>
    </submittedName>
</protein>
<organism evidence="10 11">
    <name type="scientific">Oleidesulfovibrio alaskensis (strain ATCC BAA-1058 / DSM 17464 / G20)</name>
    <name type="common">Desulfovibrio alaskensis</name>
    <dbReference type="NCBI Taxonomy" id="207559"/>
    <lineage>
        <taxon>Bacteria</taxon>
        <taxon>Pseudomonadati</taxon>
        <taxon>Thermodesulfobacteriota</taxon>
        <taxon>Desulfovibrionia</taxon>
        <taxon>Desulfovibrionales</taxon>
        <taxon>Desulfovibrionaceae</taxon>
        <taxon>Oleidesulfovibrio</taxon>
    </lineage>
</organism>
<feature type="transmembrane region" description="Helical" evidence="8">
    <location>
        <begin position="298"/>
        <end position="316"/>
    </location>
</feature>
<feature type="transmembrane region" description="Helical" evidence="8">
    <location>
        <begin position="164"/>
        <end position="183"/>
    </location>
</feature>
<gene>
    <name evidence="10" type="ordered locus">Dde_1647</name>
</gene>
<evidence type="ECO:0000256" key="4">
    <source>
        <dbReference type="ARBA" id="ARBA00022475"/>
    </source>
</evidence>
<dbReference type="HOGENOM" id="CLU_001265_10_6_7"/>
<dbReference type="Pfam" id="PF07690">
    <property type="entry name" value="MFS_1"/>
    <property type="match status" value="1"/>
</dbReference>
<evidence type="ECO:0000256" key="5">
    <source>
        <dbReference type="ARBA" id="ARBA00022692"/>
    </source>
</evidence>
<evidence type="ECO:0000256" key="1">
    <source>
        <dbReference type="ARBA" id="ARBA00003279"/>
    </source>
</evidence>
<feature type="transmembrane region" description="Helical" evidence="8">
    <location>
        <begin position="274"/>
        <end position="292"/>
    </location>
</feature>
<dbReference type="Gene3D" id="1.20.1250.20">
    <property type="entry name" value="MFS general substrate transporter like domains"/>
    <property type="match status" value="1"/>
</dbReference>
<feature type="transmembrane region" description="Helical" evidence="8">
    <location>
        <begin position="366"/>
        <end position="385"/>
    </location>
</feature>
<proteinExistence type="inferred from homology"/>
<keyword evidence="5 8" id="KW-0812">Transmembrane</keyword>
<dbReference type="PRINTS" id="PR01035">
    <property type="entry name" value="TCRTETA"/>
</dbReference>
<sequence length="386" mass="40998">MTIPPLLRDKNLLITFGITLTVVMGVSSIIPTLPLAAHELGAPVATIGLIITAFTLPGIVLTPLAGILADRYGRKKVLIPSLLLFATAGGACGFADNLHTLLMLRFLQGVGVAPLGILHATIIGDLYEGPDRVRAMGYNAGVLSLGTALYPAIGGILGELGWHAPFFLPLATLPMAFIAWRGLTLPAPDTSQSMGAYFKNTLRAMKSPQAVGLFSVSFLTFTMLYGPVITFIPILADHRFTASPATIGALFALTSLGTALSASRMGRLAEQFKPHRLLLAGHVFYLVAMLLMPHMPTFWWLLLPVFLFGVAQGLNYPNLMTLLTALAPLEQRAAIMAVNGMVLRLSQTIAPLAVTSIYAVSGFSGVYAFGGATAVVMFIITAHSIR</sequence>
<evidence type="ECO:0000259" key="9">
    <source>
        <dbReference type="PROSITE" id="PS50850"/>
    </source>
</evidence>
<dbReference type="KEGG" id="dde:Dde_1647"/>
<name>Q311F2_OLEA2</name>